<evidence type="ECO:0000256" key="1">
    <source>
        <dbReference type="ARBA" id="ARBA00004123"/>
    </source>
</evidence>
<evidence type="ECO:0000256" key="3">
    <source>
        <dbReference type="ARBA" id="ARBA00043975"/>
    </source>
</evidence>
<dbReference type="GO" id="GO:0005524">
    <property type="term" value="F:ATP binding"/>
    <property type="evidence" value="ECO:0007669"/>
    <property type="project" value="InterPro"/>
</dbReference>
<dbReference type="GO" id="GO:0016887">
    <property type="term" value="F:ATP hydrolysis activity"/>
    <property type="evidence" value="ECO:0007669"/>
    <property type="project" value="InterPro"/>
</dbReference>
<organism evidence="4 5">
    <name type="scientific">Pristionchus pacificus</name>
    <name type="common">Parasitic nematode worm</name>
    <dbReference type="NCBI Taxonomy" id="54126"/>
    <lineage>
        <taxon>Eukaryota</taxon>
        <taxon>Metazoa</taxon>
        <taxon>Ecdysozoa</taxon>
        <taxon>Nematoda</taxon>
        <taxon>Chromadorea</taxon>
        <taxon>Rhabditida</taxon>
        <taxon>Rhabditina</taxon>
        <taxon>Diplogasteromorpha</taxon>
        <taxon>Diplogasteroidea</taxon>
        <taxon>Neodiplogasteridae</taxon>
        <taxon>Pristionchus</taxon>
    </lineage>
</organism>
<dbReference type="CDD" id="cd00009">
    <property type="entry name" value="AAA"/>
    <property type="match status" value="1"/>
</dbReference>
<sequence length="971" mass="111615">MFIVSELCCRSHCVSAKFLLRFSFLHICIFVKMDDEFNVISSYEDAPTIAYTSDDVQEDNIVALTRLNNMGMNRAAKRARNELERYPSDEVCVHPIDWHMTMDCGKEERDRKRAKKEADEECVERTTVRIIQARDRRTKGWTMESKRREDKEFGVDEEDDDASSLVLWRPPIDGSPWIGISGDESNDRQYVRLVQTRKISGNMDKYKNNTMRKFTAIPFEKLISEVHQLKARRIEAIKLCNEKEETEKENINTGESLWVNKYSPNHFMHLLSPDGVNRQVVQWLRLWDECVFRKKIPDSLLEDESFSMDEGSPRRPIKRILVLSGQAGLGKTTLAKIAAKMVGYSVVETNASDNRNVADLEKVIESAGRTSRTLDGECRPMCIILDEVDGAPIDTIRWLVKLVNSNEKMQIRRPIIAICNNLYTSALRELRSISIMVTMGETKRNRLVERLAQIVDEERLMVDQSALETLARLSSTDIRLSLNVLQYLSLAANSKNRKLTSSEVELAMDKVRPPMTNIFGHWSTILEWARHLDKKGSVLPLDIRLQKVERVVTEEDGDKLITGIHHNYLSIPNVAPNTLSATSRIFSSIDQIFATVMAKKTYMLYKYMRMEYLSLHATIATHAKATLQFPTHMQNIQLRGKQSEETVSMVGRSMSRMVPKRELVLDTLPLLVSILQPPIKTANRSLFTKQEEMIVKRIVDCLRACGLNFAPLIQDGVINYIFSPPIDVLTMFSITNAHRRMLSNNQRKMIAHESAKIDDEKVRGVYHTTELMNDRNDHGHGGYSLWSENMLMNDDMGRYEMRRSEAIIVSHSTQSPGVLLLLCPHRVTYGFSILDSSESPRSLFRILATRFPDGRIPGIVIYGNSCHLSVYCINREPAMFKKTNFLIGRWCTKARETLFLFSRLHSKNHKTCCRSMYLREYDGDEEMKALNSQSAEQTNARLRHINHVLPFLKLSRFKKTLALFLAHNQQK</sequence>
<dbReference type="Gene3D" id="1.10.8.60">
    <property type="match status" value="1"/>
</dbReference>
<dbReference type="InterPro" id="IPR003959">
    <property type="entry name" value="ATPase_AAA_core"/>
</dbReference>
<keyword evidence="2" id="KW-0539">Nucleus</keyword>
<evidence type="ECO:0000313" key="5">
    <source>
        <dbReference type="Proteomes" id="UP000005239"/>
    </source>
</evidence>
<dbReference type="Gene3D" id="3.40.50.300">
    <property type="entry name" value="P-loop containing nucleotide triphosphate hydrolases"/>
    <property type="match status" value="1"/>
</dbReference>
<dbReference type="SUPFAM" id="SSF52540">
    <property type="entry name" value="P-loop containing nucleoside triphosphate hydrolases"/>
    <property type="match status" value="1"/>
</dbReference>
<dbReference type="Pfam" id="PF00004">
    <property type="entry name" value="AAA"/>
    <property type="match status" value="1"/>
</dbReference>
<evidence type="ECO:0000313" key="4">
    <source>
        <dbReference type="EnsemblMetazoa" id="PPA37721.1"/>
    </source>
</evidence>
<comment type="similarity">
    <text evidence="3">Belongs to the activator 1 small subunits family. CTF18 subfamily.</text>
</comment>
<accession>A0A2A6CRZ5</accession>
<comment type="subcellular location">
    <subcellularLocation>
        <location evidence="1">Nucleus</location>
    </subcellularLocation>
</comment>
<dbReference type="InterPro" id="IPR003593">
    <property type="entry name" value="AAA+_ATPase"/>
</dbReference>
<dbReference type="GO" id="GO:0003677">
    <property type="term" value="F:DNA binding"/>
    <property type="evidence" value="ECO:0000318"/>
    <property type="project" value="GO_Central"/>
</dbReference>
<dbReference type="EnsemblMetazoa" id="PPA37721.1">
    <property type="protein sequence ID" value="PPA37721.1"/>
    <property type="gene ID" value="WBGene00276090"/>
</dbReference>
<reference evidence="4" key="2">
    <citation type="submission" date="2022-06" db="UniProtKB">
        <authorList>
            <consortium name="EnsemblMetazoa"/>
        </authorList>
    </citation>
    <scope>IDENTIFICATION</scope>
    <source>
        <strain evidence="4">PS312</strain>
    </source>
</reference>
<keyword evidence="5" id="KW-1185">Reference proteome</keyword>
<dbReference type="PANTHER" id="PTHR46765">
    <property type="entry name" value="P-LOOP CONTAINING NUCLEOSIDE TRIPHOSPHATE HYDROLASES SUPERFAMILY PROTEIN"/>
    <property type="match status" value="1"/>
</dbReference>
<reference evidence="5" key="1">
    <citation type="journal article" date="2008" name="Nat. Genet.">
        <title>The Pristionchus pacificus genome provides a unique perspective on nematode lifestyle and parasitism.</title>
        <authorList>
            <person name="Dieterich C."/>
            <person name="Clifton S.W."/>
            <person name="Schuster L.N."/>
            <person name="Chinwalla A."/>
            <person name="Delehaunty K."/>
            <person name="Dinkelacker I."/>
            <person name="Fulton L."/>
            <person name="Fulton R."/>
            <person name="Godfrey J."/>
            <person name="Minx P."/>
            <person name="Mitreva M."/>
            <person name="Roeseler W."/>
            <person name="Tian H."/>
            <person name="Witte H."/>
            <person name="Yang S.P."/>
            <person name="Wilson R.K."/>
            <person name="Sommer R.J."/>
        </authorList>
    </citation>
    <scope>NUCLEOTIDE SEQUENCE [LARGE SCALE GENOMIC DNA]</scope>
    <source>
        <strain evidence="5">PS312</strain>
    </source>
</reference>
<dbReference type="InterPro" id="IPR053016">
    <property type="entry name" value="CTF18-RFC_complex"/>
</dbReference>
<accession>A0A8R1YVX4</accession>
<proteinExistence type="inferred from homology"/>
<dbReference type="AlphaFoldDB" id="A0A2A6CRZ5"/>
<dbReference type="InterPro" id="IPR027417">
    <property type="entry name" value="P-loop_NTPase"/>
</dbReference>
<dbReference type="SMART" id="SM00382">
    <property type="entry name" value="AAA"/>
    <property type="match status" value="1"/>
</dbReference>
<dbReference type="GO" id="GO:0005634">
    <property type="term" value="C:nucleus"/>
    <property type="evidence" value="ECO:0000318"/>
    <property type="project" value="GO_Central"/>
</dbReference>
<name>A0A2A6CRZ5_PRIPA</name>
<dbReference type="PANTHER" id="PTHR46765:SF1">
    <property type="entry name" value="P-LOOP CONTAINING NUCLEOSIDE TRIPHOSPHATE HYDROLASES SUPERFAMILY PROTEIN"/>
    <property type="match status" value="1"/>
</dbReference>
<evidence type="ECO:0000256" key="2">
    <source>
        <dbReference type="ARBA" id="ARBA00023242"/>
    </source>
</evidence>
<protein>
    <submittedName>
        <fullName evidence="4">AAA protein</fullName>
    </submittedName>
</protein>
<gene>
    <name evidence="4" type="primary">WBGene00276090</name>
</gene>
<dbReference type="Proteomes" id="UP000005239">
    <property type="component" value="Unassembled WGS sequence"/>
</dbReference>
<dbReference type="OrthoDB" id="2195431at2759"/>